<dbReference type="Pfam" id="PF13644">
    <property type="entry name" value="DKNYY"/>
    <property type="match status" value="2"/>
</dbReference>
<gene>
    <name evidence="2" type="ORF">SAMN05216463_1152</name>
</gene>
<feature type="transmembrane region" description="Helical" evidence="1">
    <location>
        <begin position="30"/>
        <end position="51"/>
    </location>
</feature>
<name>A0A1M6W248_XYLRU</name>
<dbReference type="InterPro" id="IPR027375">
    <property type="entry name" value="DKNYY"/>
</dbReference>
<proteinExistence type="predicted"/>
<dbReference type="Proteomes" id="UP000184130">
    <property type="component" value="Unassembled WGS sequence"/>
</dbReference>
<sequence>MEREMTDNSQPKGLAARILGEQPTGLQKTFFWLMILSLTLWPLLFFVSLFFFDAPIRTTVDEISRWGMVLTIWLYPLYLLPLMRSWFQLSKCLRATWLFYLCPLIPIIIFFSFVELASSEYAAKKPKGYDPATFERLNESFAKDINHVYFYNEILEDANPKTFRALDEDYSADSRHVWYRKDIIEGANPQTFVAPEKNNSLDISIDLAHDDHDYYNQNNPLHVADMGSFKRIDGSWAVDRQNVYYIGLEAEIGKDIVPIGDFRTFRVLNDFYAADAKYVYYKNKVVEGADPKTFVVLDGGNDYGQDKNRVYYQDCGTTIRNLDALKHRNMGNGLYETFHTDGKTVYNPELMAMPVGTDFSTIHRVERYRDWYADKNRVYYENRLLPEANPQAFKVFPIHYVSKDYVSNNNKDFDYSYDGNRVYYRDSLMHGVDVASFICGYDYVDSISFAFDKNRYYQGRPNPRLEKLRQGKCRVDSE</sequence>
<evidence type="ECO:0000256" key="1">
    <source>
        <dbReference type="SAM" id="Phobius"/>
    </source>
</evidence>
<reference evidence="2 3" key="1">
    <citation type="submission" date="2016-11" db="EMBL/GenBank/DDBJ databases">
        <authorList>
            <person name="Jaros S."/>
            <person name="Januszkiewicz K."/>
            <person name="Wedrychowicz H."/>
        </authorList>
    </citation>
    <scope>NUCLEOTIDE SEQUENCE [LARGE SCALE GENOMIC DNA]</scope>
    <source>
        <strain evidence="2 3">KHT3</strain>
    </source>
</reference>
<evidence type="ECO:0000313" key="3">
    <source>
        <dbReference type="Proteomes" id="UP000184130"/>
    </source>
</evidence>
<keyword evidence="1" id="KW-1133">Transmembrane helix</keyword>
<organism evidence="2 3">
    <name type="scientific">Xylanibacter ruminicola</name>
    <name type="common">Prevotella ruminicola</name>
    <dbReference type="NCBI Taxonomy" id="839"/>
    <lineage>
        <taxon>Bacteria</taxon>
        <taxon>Pseudomonadati</taxon>
        <taxon>Bacteroidota</taxon>
        <taxon>Bacteroidia</taxon>
        <taxon>Bacteroidales</taxon>
        <taxon>Prevotellaceae</taxon>
        <taxon>Xylanibacter</taxon>
    </lineage>
</organism>
<dbReference type="RefSeq" id="WP_073209109.1">
    <property type="nucleotide sequence ID" value="NZ_FRBD01000015.1"/>
</dbReference>
<evidence type="ECO:0000313" key="2">
    <source>
        <dbReference type="EMBL" id="SHK87688.1"/>
    </source>
</evidence>
<keyword evidence="1" id="KW-0472">Membrane</keyword>
<dbReference type="AlphaFoldDB" id="A0A1M6W248"/>
<protein>
    <submittedName>
        <fullName evidence="2">DKNYY family protein</fullName>
    </submittedName>
</protein>
<feature type="transmembrane region" description="Helical" evidence="1">
    <location>
        <begin position="63"/>
        <end position="83"/>
    </location>
</feature>
<keyword evidence="1" id="KW-0812">Transmembrane</keyword>
<dbReference type="EMBL" id="FRBD01000015">
    <property type="protein sequence ID" value="SHK87688.1"/>
    <property type="molecule type" value="Genomic_DNA"/>
</dbReference>
<dbReference type="OrthoDB" id="2652472at2"/>
<accession>A0A1M6W248</accession>
<feature type="transmembrane region" description="Helical" evidence="1">
    <location>
        <begin position="95"/>
        <end position="114"/>
    </location>
</feature>